<dbReference type="Proteomes" id="UP000634660">
    <property type="component" value="Unassembled WGS sequence"/>
</dbReference>
<dbReference type="EMBL" id="BMVX01000047">
    <property type="protein sequence ID" value="GGZ98177.1"/>
    <property type="molecule type" value="Genomic_DNA"/>
</dbReference>
<organism evidence="2 3">
    <name type="scientific">Streptomyces subrutilus</name>
    <dbReference type="NCBI Taxonomy" id="36818"/>
    <lineage>
        <taxon>Bacteria</taxon>
        <taxon>Bacillati</taxon>
        <taxon>Actinomycetota</taxon>
        <taxon>Actinomycetes</taxon>
        <taxon>Kitasatosporales</taxon>
        <taxon>Streptomycetaceae</taxon>
        <taxon>Streptomyces</taxon>
    </lineage>
</organism>
<name>A0A5P2USY1_9ACTN</name>
<accession>A0A5P2USY1</accession>
<reference evidence="2 3" key="2">
    <citation type="submission" date="2017-09" db="EMBL/GenBank/DDBJ databases">
        <authorList>
            <person name="Lee N."/>
            <person name="Cho B.-K."/>
        </authorList>
    </citation>
    <scope>NUCLEOTIDE SEQUENCE [LARGE SCALE GENOMIC DNA]</scope>
    <source>
        <strain evidence="2 3">ATCC 27467</strain>
    </source>
</reference>
<evidence type="ECO:0000313" key="3">
    <source>
        <dbReference type="Proteomes" id="UP000326831"/>
    </source>
</evidence>
<dbReference type="Proteomes" id="UP000326831">
    <property type="component" value="Chromosome"/>
</dbReference>
<dbReference type="KEGG" id="ssub:CP968_32040"/>
<dbReference type="InterPro" id="IPR046300">
    <property type="entry name" value="DUF6415"/>
</dbReference>
<gene>
    <name evidence="2" type="ORF">CP968_32040</name>
    <name evidence="1" type="ORF">GCM10010371_67400</name>
</gene>
<dbReference type="Pfam" id="PF19979">
    <property type="entry name" value="DUF6415"/>
    <property type="match status" value="1"/>
</dbReference>
<reference evidence="1" key="1">
    <citation type="journal article" date="2014" name="Int. J. Syst. Evol. Microbiol.">
        <title>Complete genome sequence of Corynebacterium casei LMG S-19264T (=DSM 44701T), isolated from a smear-ripened cheese.</title>
        <authorList>
            <consortium name="US DOE Joint Genome Institute (JGI-PGF)"/>
            <person name="Walter F."/>
            <person name="Albersmeier A."/>
            <person name="Kalinowski J."/>
            <person name="Ruckert C."/>
        </authorList>
    </citation>
    <scope>NUCLEOTIDE SEQUENCE</scope>
    <source>
        <strain evidence="1">JCM 4834</strain>
    </source>
</reference>
<reference evidence="1" key="3">
    <citation type="submission" date="2020-09" db="EMBL/GenBank/DDBJ databases">
        <authorList>
            <person name="Sun Q."/>
            <person name="Ohkuma M."/>
        </authorList>
    </citation>
    <scope>NUCLEOTIDE SEQUENCE</scope>
    <source>
        <strain evidence="1">JCM 4834</strain>
    </source>
</reference>
<protein>
    <submittedName>
        <fullName evidence="2">Uncharacterized protein</fullName>
    </submittedName>
</protein>
<keyword evidence="3" id="KW-1185">Reference proteome</keyword>
<dbReference type="RefSeq" id="WP_150521301.1">
    <property type="nucleotide sequence ID" value="NZ_BMVX01000047.1"/>
</dbReference>
<evidence type="ECO:0000313" key="1">
    <source>
        <dbReference type="EMBL" id="GGZ98177.1"/>
    </source>
</evidence>
<dbReference type="EMBL" id="CP023701">
    <property type="protein sequence ID" value="QEU82288.1"/>
    <property type="molecule type" value="Genomic_DNA"/>
</dbReference>
<dbReference type="OrthoDB" id="4278014at2"/>
<dbReference type="AlphaFoldDB" id="A0A5P2USY1"/>
<evidence type="ECO:0000313" key="2">
    <source>
        <dbReference type="EMBL" id="QEU82288.1"/>
    </source>
</evidence>
<proteinExistence type="predicted"/>
<sequence length="130" mass="14484">MGEVRIPVWDASEATVLRVLEELRKSIPTPVLNAVFEDLEEVLGPDSVPDEDDVPVLTLRMRGHLMRLIGALPEHEPPPQDVDVLITRARALLDVDVPGDYLGIRVHLRRMALAALDFLDHYAPMPVPTP</sequence>